<accession>A0A0R4J1X8</accession>
<reference evidence="1" key="2">
    <citation type="journal article" date="2011" name="PLoS Biol.">
        <title>Modernizing reference genome assemblies.</title>
        <authorList>
            <person name="Church D.M."/>
            <person name="Schneider V.A."/>
            <person name="Graves T."/>
            <person name="Auger K."/>
            <person name="Cunningham F."/>
            <person name="Bouk N."/>
            <person name="Chen H.C."/>
            <person name="Agarwala R."/>
            <person name="McLaren W.M."/>
            <person name="Ritchie G.R."/>
            <person name="Albracht D."/>
            <person name="Kremitzki M."/>
            <person name="Rock S."/>
            <person name="Kotkiewicz H."/>
            <person name="Kremitzki C."/>
            <person name="Wollam A."/>
            <person name="Trani L."/>
            <person name="Fulton L."/>
            <person name="Fulton R."/>
            <person name="Matthews L."/>
            <person name="Whitehead S."/>
            <person name="Chow W."/>
            <person name="Torrance J."/>
            <person name="Dunn M."/>
            <person name="Harden G."/>
            <person name="Threadgold G."/>
            <person name="Wood J."/>
            <person name="Collins J."/>
            <person name="Heath P."/>
            <person name="Griffiths G."/>
            <person name="Pelan S."/>
            <person name="Grafham D."/>
            <person name="Eichler E.E."/>
            <person name="Weinstock G."/>
            <person name="Mardis E.R."/>
            <person name="Wilson R.K."/>
            <person name="Howe K."/>
            <person name="Flicek P."/>
            <person name="Hubbard T."/>
        </authorList>
    </citation>
    <scope>NUCLEOTIDE SEQUENCE [LARGE SCALE GENOMIC DNA]</scope>
    <source>
        <strain evidence="1">C57BL/6J</strain>
    </source>
</reference>
<dbReference type="ProteomicsDB" id="326575"/>
<evidence type="ECO:0000313" key="1">
    <source>
        <dbReference type="Ensembl" id="ENSMUSP00000123782.2"/>
    </source>
</evidence>
<dbReference type="Proteomes" id="UP000000589">
    <property type="component" value="Chromosome 16"/>
</dbReference>
<dbReference type="Ensembl" id="ENSMUST00000231312.2">
    <property type="protein sequence ID" value="ENSMUSP00000156348.2"/>
    <property type="gene ID" value="ENSMUSG00000022858.17"/>
</dbReference>
<dbReference type="AGR" id="MGI:106016"/>
<dbReference type="MGI" id="MGI:106016">
    <property type="gene designation" value="Tra2b"/>
</dbReference>
<dbReference type="Ensembl" id="ENSMUST00000232471.2">
    <property type="protein sequence ID" value="ENSMUSP00000156222.2"/>
    <property type="gene ID" value="ENSMUSG00000022858.17"/>
</dbReference>
<keyword evidence="4 5" id="KW-1267">Proteomics identification</keyword>
<gene>
    <name evidence="1 2" type="primary">Tra2b</name>
</gene>
<keyword evidence="3" id="KW-1185">Reference proteome</keyword>
<protein>
    <submittedName>
        <fullName evidence="1">Transformer 2 beta</fullName>
    </submittedName>
</protein>
<evidence type="ECO:0007829" key="4">
    <source>
        <dbReference type="PeptideAtlas" id="A0A0R4J1X8"/>
    </source>
</evidence>
<reference evidence="1" key="3">
    <citation type="submission" date="2025-05" db="UniProtKB">
        <authorList>
            <consortium name="Ensembl"/>
        </authorList>
    </citation>
    <scope>IDENTIFICATION</scope>
    <source>
        <strain evidence="1">C57BL/6J</strain>
    </source>
</reference>
<dbReference type="Antibodypedia" id="3190">
    <property type="antibodies" value="173 antibodies from 26 providers"/>
</dbReference>
<evidence type="ECO:0007829" key="5">
    <source>
        <dbReference type="ProteomicsDB" id="A0A0R4J1X8"/>
    </source>
</evidence>
<sequence>MSDSGEQNYGERVNVEEGKCGSRHLTSFINEYLKLRNK</sequence>
<evidence type="ECO:0000313" key="2">
    <source>
        <dbReference type="MGI" id="MGI:106016"/>
    </source>
</evidence>
<reference evidence="1 3" key="1">
    <citation type="journal article" date="2009" name="PLoS Biol.">
        <title>Lineage-specific biology revealed by a finished genome assembly of the mouse.</title>
        <authorList>
            <consortium name="Mouse Genome Sequencing Consortium"/>
            <person name="Church D.M."/>
            <person name="Goodstadt L."/>
            <person name="Hillier L.W."/>
            <person name="Zody M.C."/>
            <person name="Goldstein S."/>
            <person name="She X."/>
            <person name="Bult C.J."/>
            <person name="Agarwala R."/>
            <person name="Cherry J.L."/>
            <person name="DiCuccio M."/>
            <person name="Hlavina W."/>
            <person name="Kapustin Y."/>
            <person name="Meric P."/>
            <person name="Maglott D."/>
            <person name="Birtle Z."/>
            <person name="Marques A.C."/>
            <person name="Graves T."/>
            <person name="Zhou S."/>
            <person name="Teague B."/>
            <person name="Potamousis K."/>
            <person name="Churas C."/>
            <person name="Place M."/>
            <person name="Herschleb J."/>
            <person name="Runnheim R."/>
            <person name="Forrest D."/>
            <person name="Amos-Landgraf J."/>
            <person name="Schwartz D.C."/>
            <person name="Cheng Z."/>
            <person name="Lindblad-Toh K."/>
            <person name="Eichler E.E."/>
            <person name="Ponting C.P."/>
        </authorList>
    </citation>
    <scope>NUCLEOTIDE SEQUENCE [LARGE SCALE GENOMIC DNA]</scope>
    <source>
        <strain evidence="1 3">C57BL/6J</strain>
    </source>
</reference>
<dbReference type="VEuPathDB" id="HostDB:ENSMUSG00000022858"/>
<dbReference type="Bgee" id="ENSMUSG00000022858">
    <property type="expression patterns" value="Expressed in embryonic post-anal tail and 184 other cell types or tissues"/>
</dbReference>
<organism evidence="1 3">
    <name type="scientific">Mus musculus</name>
    <name type="common">Mouse</name>
    <dbReference type="NCBI Taxonomy" id="10090"/>
    <lineage>
        <taxon>Eukaryota</taxon>
        <taxon>Metazoa</taxon>
        <taxon>Chordata</taxon>
        <taxon>Craniata</taxon>
        <taxon>Vertebrata</taxon>
        <taxon>Euteleostomi</taxon>
        <taxon>Mammalia</taxon>
        <taxon>Eutheria</taxon>
        <taxon>Euarchontoglires</taxon>
        <taxon>Glires</taxon>
        <taxon>Rodentia</taxon>
        <taxon>Myomorpha</taxon>
        <taxon>Muroidea</taxon>
        <taxon>Muridae</taxon>
        <taxon>Murinae</taxon>
        <taxon>Mus</taxon>
        <taxon>Mus</taxon>
    </lineage>
</organism>
<dbReference type="Ensembl" id="ENSMUST00000162413.9">
    <property type="protein sequence ID" value="ENSMUSP00000123782.2"/>
    <property type="gene ID" value="ENSMUSG00000022858.17"/>
</dbReference>
<dbReference type="AlphaFoldDB" id="A0A0R4J1X8"/>
<dbReference type="ExpressionAtlas" id="A0A0R4J1X8">
    <property type="expression patterns" value="baseline and differential"/>
</dbReference>
<name>A0A0R4J1X8_MOUSE</name>
<dbReference type="GeneTree" id="ENSGT00950000183009"/>
<evidence type="ECO:0000313" key="3">
    <source>
        <dbReference type="Proteomes" id="UP000000589"/>
    </source>
</evidence>
<proteinExistence type="evidence at protein level"/>